<dbReference type="EMBL" id="CAMXCT030003968">
    <property type="protein sequence ID" value="CAL4794399.1"/>
    <property type="molecule type" value="Genomic_DNA"/>
</dbReference>
<comment type="caution">
    <text evidence="2">The sequence shown here is derived from an EMBL/GenBank/DDBJ whole genome shotgun (WGS) entry which is preliminary data.</text>
</comment>
<dbReference type="EMBL" id="CAMXCT010003968">
    <property type="protein sequence ID" value="CAI4007087.1"/>
    <property type="molecule type" value="Genomic_DNA"/>
</dbReference>
<dbReference type="EMBL" id="CAMXCT020003968">
    <property type="protein sequence ID" value="CAL1160462.1"/>
    <property type="molecule type" value="Genomic_DNA"/>
</dbReference>
<feature type="region of interest" description="Disordered" evidence="1">
    <location>
        <begin position="313"/>
        <end position="332"/>
    </location>
</feature>
<evidence type="ECO:0000256" key="1">
    <source>
        <dbReference type="SAM" id="MobiDB-lite"/>
    </source>
</evidence>
<evidence type="ECO:0000313" key="3">
    <source>
        <dbReference type="EMBL" id="CAL1160462.1"/>
    </source>
</evidence>
<proteinExistence type="predicted"/>
<feature type="region of interest" description="Disordered" evidence="1">
    <location>
        <begin position="1"/>
        <end position="28"/>
    </location>
</feature>
<reference evidence="2" key="1">
    <citation type="submission" date="2022-10" db="EMBL/GenBank/DDBJ databases">
        <authorList>
            <person name="Chen Y."/>
            <person name="Dougan E. K."/>
            <person name="Chan C."/>
            <person name="Rhodes N."/>
            <person name="Thang M."/>
        </authorList>
    </citation>
    <scope>NUCLEOTIDE SEQUENCE</scope>
</reference>
<dbReference type="AlphaFoldDB" id="A0A9P1DC73"/>
<evidence type="ECO:0000313" key="2">
    <source>
        <dbReference type="EMBL" id="CAI4007087.1"/>
    </source>
</evidence>
<feature type="compositionally biased region" description="Basic and acidic residues" evidence="1">
    <location>
        <begin position="194"/>
        <end position="209"/>
    </location>
</feature>
<keyword evidence="4" id="KW-1185">Reference proteome</keyword>
<evidence type="ECO:0000313" key="4">
    <source>
        <dbReference type="Proteomes" id="UP001152797"/>
    </source>
</evidence>
<accession>A0A9P1DC73</accession>
<feature type="region of interest" description="Disordered" evidence="1">
    <location>
        <begin position="194"/>
        <end position="284"/>
    </location>
</feature>
<organism evidence="2">
    <name type="scientific">Cladocopium goreaui</name>
    <dbReference type="NCBI Taxonomy" id="2562237"/>
    <lineage>
        <taxon>Eukaryota</taxon>
        <taxon>Sar</taxon>
        <taxon>Alveolata</taxon>
        <taxon>Dinophyceae</taxon>
        <taxon>Suessiales</taxon>
        <taxon>Symbiodiniaceae</taxon>
        <taxon>Cladocopium</taxon>
    </lineage>
</organism>
<feature type="compositionally biased region" description="Polar residues" evidence="1">
    <location>
        <begin position="17"/>
        <end position="27"/>
    </location>
</feature>
<feature type="region of interest" description="Disordered" evidence="1">
    <location>
        <begin position="114"/>
        <end position="160"/>
    </location>
</feature>
<reference evidence="3" key="2">
    <citation type="submission" date="2024-04" db="EMBL/GenBank/DDBJ databases">
        <authorList>
            <person name="Chen Y."/>
            <person name="Shah S."/>
            <person name="Dougan E. K."/>
            <person name="Thang M."/>
            <person name="Chan C."/>
        </authorList>
    </citation>
    <scope>NUCLEOTIDE SEQUENCE [LARGE SCALE GENOMIC DNA]</scope>
</reference>
<gene>
    <name evidence="2" type="ORF">C1SCF055_LOCUS32667</name>
</gene>
<name>A0A9P1DC73_9DINO</name>
<sequence length="614" mass="65816">MRGFGASRPPKPPAAQQRLSSPGSSPALQLRGRNLAQAKCGGPISEDTHGAWSPHTVEIQAEDGEVFALRPCGEVLALKPKDTARQALPRLGLVFLTSLQEVLLEREMKTVKTVKAPDAAGRHTTETTKTTETGKELPDPPTDRADARARPSPGRPRKAACAGSTDIAAVPEALAAAVAQLVDAANVVAAAARKTDKTQPLDGDAERPKSTPSKPPLMSGPKVAASPGKGPLSKGLAEPRTPERLARRSQSAAPAEARGGALREAPRPCQRVKSSSESPGARARNSLMSKYADLDHVLVLPSEAMQWCRGRFEEDKSPQAPEAVSSESSLKDDLQEVLANALSPQRTIRIEAMGSSASQADNATASMPNDASCDSLATRLAQLSPQQRLALQELLKVAEKVPSRTAKLPETPKEKGAETLLSGAEFLVDELPKAFLAMLAAAAAYPEDVFLLRSEAVRQGRSMTIHFLSIPFAFSPSMPFRTFFQGDDGIDGCMIFLDDPGDAANLALECRLGTKMGKQGERKCRSMSFFLSSTLKHLPAAVLVNRRPKLWVKEADDDANWYRFLVANSSDVGSLGVIKTKCGHFEESFRRALVHQPIPGEMQVVPDKGPDEED</sequence>
<feature type="compositionally biased region" description="Basic and acidic residues" evidence="1">
    <location>
        <begin position="132"/>
        <end position="149"/>
    </location>
</feature>
<dbReference type="Proteomes" id="UP001152797">
    <property type="component" value="Unassembled WGS sequence"/>
</dbReference>
<protein>
    <submittedName>
        <fullName evidence="2">Uncharacterized protein</fullName>
    </submittedName>
</protein>